<feature type="compositionally biased region" description="Low complexity" evidence="6">
    <location>
        <begin position="157"/>
        <end position="176"/>
    </location>
</feature>
<evidence type="ECO:0000256" key="4">
    <source>
        <dbReference type="ARBA" id="ARBA00022833"/>
    </source>
</evidence>
<evidence type="ECO:0000256" key="3">
    <source>
        <dbReference type="ARBA" id="ARBA00022771"/>
    </source>
</evidence>
<comment type="caution">
    <text evidence="8">The sequence shown here is derived from an EMBL/GenBank/DDBJ whole genome shotgun (WGS) entry which is preliminary data.</text>
</comment>
<proteinExistence type="predicted"/>
<dbReference type="Proteomes" id="UP000242525">
    <property type="component" value="Unassembled WGS sequence"/>
</dbReference>
<reference evidence="8" key="1">
    <citation type="submission" date="2014-03" db="EMBL/GenBank/DDBJ databases">
        <authorList>
            <person name="Casaregola S."/>
        </authorList>
    </citation>
    <scope>NUCLEOTIDE SEQUENCE [LARGE SCALE GENOMIC DNA]</scope>
    <source>
        <strain evidence="8">CLIB 918</strain>
    </source>
</reference>
<dbReference type="PROSITE" id="PS50115">
    <property type="entry name" value="ARFGAP"/>
    <property type="match status" value="1"/>
</dbReference>
<evidence type="ECO:0000313" key="9">
    <source>
        <dbReference type="Proteomes" id="UP000242525"/>
    </source>
</evidence>
<keyword evidence="2" id="KW-0479">Metal-binding</keyword>
<evidence type="ECO:0000256" key="5">
    <source>
        <dbReference type="PROSITE-ProRule" id="PRU00288"/>
    </source>
</evidence>
<name>A0A0J9X5Z0_GEOCN</name>
<feature type="compositionally biased region" description="Polar residues" evidence="6">
    <location>
        <begin position="189"/>
        <end position="203"/>
    </location>
</feature>
<keyword evidence="1" id="KW-0343">GTPase activation</keyword>
<dbReference type="Pfam" id="PF01412">
    <property type="entry name" value="ArfGap"/>
    <property type="match status" value="1"/>
</dbReference>
<feature type="region of interest" description="Disordered" evidence="6">
    <location>
        <begin position="148"/>
        <end position="219"/>
    </location>
</feature>
<dbReference type="CDD" id="cd08831">
    <property type="entry name" value="ArfGap_ArfGap2_3_like"/>
    <property type="match status" value="1"/>
</dbReference>
<dbReference type="GO" id="GO:0048205">
    <property type="term" value="P:COPI coating of Golgi vesicle"/>
    <property type="evidence" value="ECO:0007669"/>
    <property type="project" value="TreeGrafter"/>
</dbReference>
<sequence length="476" mass="50810">MAEEDNIVFTKEEVAPFFKKFMAQAGNKICFDCGAKNPTWSSTTFGVLICYDCSSVHRNLGVHTSFVRSTNLDNWNLNYLRNMRVGGNKAAKEYFSKNGGSRYLSSSANAKEKYTSAVAKKYLQELARLSSADARKYPGEEALTLEAPSLGAKSDSDSNLSDISSSNNSSDDFFSSWDRPLVKKPTPPVSRSATPINRNSSPLTKSAAKPADAAATTTTSRIVPAAKKSNILGTRKTGNSSILNTKKPKFVAKKVTGDEIDFEAAEKAAKEEAEHISKLGYNPNEDAAPVSAASNVTVHKLASTSTTSNSTASSNVSAPKTEEVRKKFVKLGFGQTSAPAAPESTPSRSSTPSRKIAPSPASDGTVVAKFGGQKAISSDQMFGRNAYDPTAQAEAKTRLQAFGGATSISSSSYFGRDEEEEQAARGAGGEYSGVERAATEIADRMRNMANDDFSALKDALDQGASKLSGLMRDYLK</sequence>
<dbReference type="STRING" id="1173061.A0A0J9X5Z0"/>
<dbReference type="EMBL" id="CCBN010000002">
    <property type="protein sequence ID" value="CDO52178.1"/>
    <property type="molecule type" value="Genomic_DNA"/>
</dbReference>
<dbReference type="AlphaFoldDB" id="A0A0J9X5Z0"/>
<gene>
    <name evidence="8" type="ORF">BN980_GECA02s06951g</name>
</gene>
<keyword evidence="3 5" id="KW-0863">Zinc-finger</keyword>
<feature type="region of interest" description="Disordered" evidence="6">
    <location>
        <begin position="271"/>
        <end position="366"/>
    </location>
</feature>
<feature type="compositionally biased region" description="Low complexity" evidence="6">
    <location>
        <begin position="204"/>
        <end position="219"/>
    </location>
</feature>
<feature type="region of interest" description="Disordered" evidence="6">
    <location>
        <begin position="410"/>
        <end position="432"/>
    </location>
</feature>
<feature type="compositionally biased region" description="Low complexity" evidence="6">
    <location>
        <begin position="302"/>
        <end position="318"/>
    </location>
</feature>
<dbReference type="GO" id="GO:0000139">
    <property type="term" value="C:Golgi membrane"/>
    <property type="evidence" value="ECO:0007669"/>
    <property type="project" value="GOC"/>
</dbReference>
<dbReference type="GO" id="GO:0008270">
    <property type="term" value="F:zinc ion binding"/>
    <property type="evidence" value="ECO:0007669"/>
    <property type="project" value="UniProtKB-KW"/>
</dbReference>
<dbReference type="PANTHER" id="PTHR45686">
    <property type="entry name" value="ADP-RIBOSYLATION FACTOR GTPASE ACTIVATING PROTEIN 3, ISOFORM H-RELATED"/>
    <property type="match status" value="1"/>
</dbReference>
<evidence type="ECO:0000256" key="2">
    <source>
        <dbReference type="ARBA" id="ARBA00022723"/>
    </source>
</evidence>
<dbReference type="PANTHER" id="PTHR45686:SF4">
    <property type="entry name" value="ADP-RIBOSYLATION FACTOR GTPASE ACTIVATING PROTEIN 3, ISOFORM H"/>
    <property type="match status" value="1"/>
</dbReference>
<dbReference type="PRINTS" id="PR00405">
    <property type="entry name" value="REVINTRACTNG"/>
</dbReference>
<accession>A0A0J9X5Z0</accession>
<feature type="domain" description="Arf-GAP" evidence="7">
    <location>
        <begin position="15"/>
        <end position="136"/>
    </location>
</feature>
<organism evidence="8 9">
    <name type="scientific">Geotrichum candidum</name>
    <name type="common">Oospora lactis</name>
    <name type="synonym">Dipodascus geotrichum</name>
    <dbReference type="NCBI Taxonomy" id="1173061"/>
    <lineage>
        <taxon>Eukaryota</taxon>
        <taxon>Fungi</taxon>
        <taxon>Dikarya</taxon>
        <taxon>Ascomycota</taxon>
        <taxon>Saccharomycotina</taxon>
        <taxon>Dipodascomycetes</taxon>
        <taxon>Dipodascales</taxon>
        <taxon>Dipodascaceae</taxon>
        <taxon>Geotrichum</taxon>
    </lineage>
</organism>
<dbReference type="InterPro" id="IPR038508">
    <property type="entry name" value="ArfGAP_dom_sf"/>
</dbReference>
<evidence type="ECO:0000259" key="7">
    <source>
        <dbReference type="PROSITE" id="PS50115"/>
    </source>
</evidence>
<evidence type="ECO:0000256" key="1">
    <source>
        <dbReference type="ARBA" id="ARBA00022468"/>
    </source>
</evidence>
<evidence type="ECO:0000256" key="6">
    <source>
        <dbReference type="SAM" id="MobiDB-lite"/>
    </source>
</evidence>
<dbReference type="SUPFAM" id="SSF57863">
    <property type="entry name" value="ArfGap/RecO-like zinc finger"/>
    <property type="match status" value="1"/>
</dbReference>
<protein>
    <submittedName>
        <fullName evidence="8">Similar to Saccharomyces cerevisiae YER122C GLO3 ADP-ribosylation factor GTPase activating protein (ARF GAP)</fullName>
    </submittedName>
</protein>
<dbReference type="InterPro" id="IPR037278">
    <property type="entry name" value="ARFGAP/RecO"/>
</dbReference>
<dbReference type="GO" id="GO:0005096">
    <property type="term" value="F:GTPase activator activity"/>
    <property type="evidence" value="ECO:0007669"/>
    <property type="project" value="UniProtKB-KW"/>
</dbReference>
<keyword evidence="4" id="KW-0862">Zinc</keyword>
<feature type="compositionally biased region" description="Low complexity" evidence="6">
    <location>
        <begin position="336"/>
        <end position="354"/>
    </location>
</feature>
<dbReference type="OrthoDB" id="983479at2759"/>
<dbReference type="Gene3D" id="1.10.220.150">
    <property type="entry name" value="Arf GTPase activating protein"/>
    <property type="match status" value="1"/>
</dbReference>
<dbReference type="SMART" id="SM00105">
    <property type="entry name" value="ArfGap"/>
    <property type="match status" value="1"/>
</dbReference>
<keyword evidence="9" id="KW-1185">Reference proteome</keyword>
<dbReference type="InterPro" id="IPR001164">
    <property type="entry name" value="ArfGAP_dom"/>
</dbReference>
<evidence type="ECO:0000313" key="8">
    <source>
        <dbReference type="EMBL" id="CDO52178.1"/>
    </source>
</evidence>